<gene>
    <name evidence="2" type="ORF">GGR39_003080</name>
</gene>
<evidence type="ECO:0000313" key="2">
    <source>
        <dbReference type="EMBL" id="MBB3941403.1"/>
    </source>
</evidence>
<sequence>MKTGLMALAAVALTTSVSANATENPFAQDQAVLNLRGIDLSTADGQQRLAIRMDQAARSVCGDRLATVHLDLEAKTRECRAAVVADVRSQIEARTAYAPSQAAAKLALAQ</sequence>
<proteinExistence type="predicted"/>
<feature type="signal peptide" evidence="1">
    <location>
        <begin position="1"/>
        <end position="21"/>
    </location>
</feature>
<dbReference type="RefSeq" id="WP_183618227.1">
    <property type="nucleotide sequence ID" value="NZ_JACIDY010000009.1"/>
</dbReference>
<keyword evidence="1" id="KW-0732">Signal</keyword>
<comment type="caution">
    <text evidence="2">The sequence shown here is derived from an EMBL/GenBank/DDBJ whole genome shotgun (WGS) entry which is preliminary data.</text>
</comment>
<dbReference type="EMBL" id="JACIDY010000009">
    <property type="protein sequence ID" value="MBB3941403.1"/>
    <property type="molecule type" value="Genomic_DNA"/>
</dbReference>
<name>A0A7W6FZI8_9SPHN</name>
<evidence type="ECO:0000256" key="1">
    <source>
        <dbReference type="SAM" id="SignalP"/>
    </source>
</evidence>
<protein>
    <submittedName>
        <fullName evidence="2">UrcA family protein</fullName>
    </submittedName>
</protein>
<dbReference type="Proteomes" id="UP000561459">
    <property type="component" value="Unassembled WGS sequence"/>
</dbReference>
<evidence type="ECO:0000313" key="3">
    <source>
        <dbReference type="Proteomes" id="UP000561459"/>
    </source>
</evidence>
<dbReference type="InterPro" id="IPR030972">
    <property type="entry name" value="UrcA_uranyl"/>
</dbReference>
<feature type="chain" id="PRO_5031121768" evidence="1">
    <location>
        <begin position="22"/>
        <end position="110"/>
    </location>
</feature>
<dbReference type="NCBIfam" id="TIGR04433">
    <property type="entry name" value="UrcA_uranyl"/>
    <property type="match status" value="1"/>
</dbReference>
<accession>A0A7W6FZI8</accession>
<keyword evidence="3" id="KW-1185">Reference proteome</keyword>
<dbReference type="AlphaFoldDB" id="A0A7W6FZI8"/>
<reference evidence="2 3" key="1">
    <citation type="submission" date="2020-08" db="EMBL/GenBank/DDBJ databases">
        <title>Genomic Encyclopedia of Type Strains, Phase IV (KMG-IV): sequencing the most valuable type-strain genomes for metagenomic binning, comparative biology and taxonomic classification.</title>
        <authorList>
            <person name="Goeker M."/>
        </authorList>
    </citation>
    <scope>NUCLEOTIDE SEQUENCE [LARGE SCALE GENOMIC DNA]</scope>
    <source>
        <strain evidence="2 3">DSM 27568</strain>
    </source>
</reference>
<organism evidence="2 3">
    <name type="scientific">Novosphingobium fluoreni</name>
    <dbReference type="NCBI Taxonomy" id="1391222"/>
    <lineage>
        <taxon>Bacteria</taxon>
        <taxon>Pseudomonadati</taxon>
        <taxon>Pseudomonadota</taxon>
        <taxon>Alphaproteobacteria</taxon>
        <taxon>Sphingomonadales</taxon>
        <taxon>Sphingomonadaceae</taxon>
        <taxon>Novosphingobium</taxon>
    </lineage>
</organism>